<dbReference type="InterPro" id="IPR016102">
    <property type="entry name" value="Succinyl-CoA_synth-like"/>
</dbReference>
<proteinExistence type="predicted"/>
<accession>A0A7W5VDI3</accession>
<reference evidence="1 2" key="1">
    <citation type="submission" date="2020-08" db="EMBL/GenBank/DDBJ databases">
        <title>Sequencing the genomes of 1000 actinobacteria strains.</title>
        <authorList>
            <person name="Klenk H.-P."/>
        </authorList>
    </citation>
    <scope>NUCLEOTIDE SEQUENCE [LARGE SCALE GENOMIC DNA]</scope>
    <source>
        <strain evidence="1 2">DSM 44320</strain>
    </source>
</reference>
<dbReference type="Gene3D" id="3.40.50.261">
    <property type="entry name" value="Succinyl-CoA synthetase domains"/>
    <property type="match status" value="1"/>
</dbReference>
<comment type="caution">
    <text evidence="1">The sequence shown here is derived from an EMBL/GenBank/DDBJ whole genome shotgun (WGS) entry which is preliminary data.</text>
</comment>
<gene>
    <name evidence="1" type="ORF">FHR33_007505</name>
</gene>
<dbReference type="SUPFAM" id="SSF52210">
    <property type="entry name" value="Succinyl-CoA synthetase domains"/>
    <property type="match status" value="1"/>
</dbReference>
<evidence type="ECO:0000313" key="2">
    <source>
        <dbReference type="Proteomes" id="UP000579945"/>
    </source>
</evidence>
<sequence length="50" mass="5341">MTRPIIVRLDGNNAEIGRRILSDARHPAVRQVSTMDGAAELAARLAKASA</sequence>
<dbReference type="EMBL" id="JACIBV010000001">
    <property type="protein sequence ID" value="MBB3731645.1"/>
    <property type="molecule type" value="Genomic_DNA"/>
</dbReference>
<dbReference type="Proteomes" id="UP000579945">
    <property type="component" value="Unassembled WGS sequence"/>
</dbReference>
<protein>
    <submittedName>
        <fullName evidence="1">Succinyl-CoA synthetase beta subunit</fullName>
    </submittedName>
</protein>
<organism evidence="1 2">
    <name type="scientific">Nonomuraea dietziae</name>
    <dbReference type="NCBI Taxonomy" id="65515"/>
    <lineage>
        <taxon>Bacteria</taxon>
        <taxon>Bacillati</taxon>
        <taxon>Actinomycetota</taxon>
        <taxon>Actinomycetes</taxon>
        <taxon>Streptosporangiales</taxon>
        <taxon>Streptosporangiaceae</taxon>
        <taxon>Nonomuraea</taxon>
    </lineage>
</organism>
<evidence type="ECO:0000313" key="1">
    <source>
        <dbReference type="EMBL" id="MBB3731645.1"/>
    </source>
</evidence>
<dbReference type="AlphaFoldDB" id="A0A7W5VDI3"/>
<name>A0A7W5VDI3_9ACTN</name>
<keyword evidence="2" id="KW-1185">Reference proteome</keyword>